<feature type="region of interest" description="Disordered" evidence="2">
    <location>
        <begin position="570"/>
        <end position="605"/>
    </location>
</feature>
<dbReference type="InterPro" id="IPR015943">
    <property type="entry name" value="WD40/YVTN_repeat-like_dom_sf"/>
</dbReference>
<dbReference type="InterPro" id="IPR036322">
    <property type="entry name" value="WD40_repeat_dom_sf"/>
</dbReference>
<proteinExistence type="predicted"/>
<keyword evidence="4" id="KW-1185">Reference proteome</keyword>
<accession>A0A8J4CHW8</accession>
<dbReference type="Pfam" id="PF00400">
    <property type="entry name" value="WD40"/>
    <property type="match status" value="3"/>
</dbReference>
<evidence type="ECO:0000256" key="2">
    <source>
        <dbReference type="SAM" id="MobiDB-lite"/>
    </source>
</evidence>
<protein>
    <submittedName>
        <fullName evidence="3">Uncharacterized protein</fullName>
    </submittedName>
</protein>
<evidence type="ECO:0000313" key="3">
    <source>
        <dbReference type="EMBL" id="GIL81343.1"/>
    </source>
</evidence>
<dbReference type="InterPro" id="IPR052779">
    <property type="entry name" value="WDR62"/>
</dbReference>
<name>A0A8J4CHW8_9CHLO</name>
<reference evidence="3" key="1">
    <citation type="journal article" date="2021" name="Proc. Natl. Acad. Sci. U.S.A.">
        <title>Three genomes in the algal genus Volvox reveal the fate of a haploid sex-determining region after a transition to homothallism.</title>
        <authorList>
            <person name="Yamamoto K."/>
            <person name="Hamaji T."/>
            <person name="Kawai-Toyooka H."/>
            <person name="Matsuzaki R."/>
            <person name="Takahashi F."/>
            <person name="Nishimura Y."/>
            <person name="Kawachi M."/>
            <person name="Noguchi H."/>
            <person name="Minakuchi Y."/>
            <person name="Umen J.G."/>
            <person name="Toyoda A."/>
            <person name="Nozaki H."/>
        </authorList>
    </citation>
    <scope>NUCLEOTIDE SEQUENCE</scope>
    <source>
        <strain evidence="3">NIES-3786</strain>
    </source>
</reference>
<feature type="coiled-coil region" evidence="1">
    <location>
        <begin position="873"/>
        <end position="916"/>
    </location>
</feature>
<dbReference type="OrthoDB" id="6154712at2759"/>
<feature type="compositionally biased region" description="Basic and acidic residues" evidence="2">
    <location>
        <begin position="1534"/>
        <end position="1543"/>
    </location>
</feature>
<feature type="compositionally biased region" description="Low complexity" evidence="2">
    <location>
        <begin position="371"/>
        <end position="382"/>
    </location>
</feature>
<keyword evidence="1" id="KW-0175">Coiled coil</keyword>
<feature type="region of interest" description="Disordered" evidence="2">
    <location>
        <begin position="1716"/>
        <end position="1741"/>
    </location>
</feature>
<dbReference type="PANTHER" id="PTHR45589:SF1">
    <property type="entry name" value="WD REPEAT DOMAIN 62, ISOFORM G"/>
    <property type="match status" value="1"/>
</dbReference>
<evidence type="ECO:0000256" key="1">
    <source>
        <dbReference type="SAM" id="Coils"/>
    </source>
</evidence>
<dbReference type="EMBL" id="BNCP01000021">
    <property type="protein sequence ID" value="GIL81343.1"/>
    <property type="molecule type" value="Genomic_DNA"/>
</dbReference>
<feature type="non-terminal residue" evidence="3">
    <location>
        <position position="1980"/>
    </location>
</feature>
<feature type="region of interest" description="Disordered" evidence="2">
    <location>
        <begin position="1277"/>
        <end position="1305"/>
    </location>
</feature>
<feature type="compositionally biased region" description="Polar residues" evidence="2">
    <location>
        <begin position="1548"/>
        <end position="1560"/>
    </location>
</feature>
<evidence type="ECO:0000313" key="4">
    <source>
        <dbReference type="Proteomes" id="UP000747110"/>
    </source>
</evidence>
<dbReference type="InterPro" id="IPR011047">
    <property type="entry name" value="Quinoprotein_ADH-like_sf"/>
</dbReference>
<feature type="region of interest" description="Disordered" evidence="2">
    <location>
        <begin position="1160"/>
        <end position="1220"/>
    </location>
</feature>
<feature type="compositionally biased region" description="Low complexity" evidence="2">
    <location>
        <begin position="570"/>
        <end position="583"/>
    </location>
</feature>
<dbReference type="SMART" id="SM00320">
    <property type="entry name" value="WD40"/>
    <property type="match status" value="11"/>
</dbReference>
<comment type="caution">
    <text evidence="3">The sequence shown here is derived from an EMBL/GenBank/DDBJ whole genome shotgun (WGS) entry which is preliminary data.</text>
</comment>
<dbReference type="SUPFAM" id="SSF50998">
    <property type="entry name" value="Quinoprotein alcohol dehydrogenase-like"/>
    <property type="match status" value="1"/>
</dbReference>
<sequence length="1980" mass="203458">CKQVLSKRNYMQNLGDNKDLTSLQIQKAERHGSLGLHAHMEIVNHAKGIAARKRGGPQQATQSVPYHSFEPLKLERVYGSGSCTAAAIACPHPVVPGLLAYSCGAVVVLYDSQYKQQTSFFSPKPRRSLVTGKPYACVAFSRDGAYLAAGERSPQGPEILVWEVSSTKCLQSLKGHKHGIGSIAFSQDGRLLVSTGESYDGQLCVWDWQAGVLLARQHTQAEVQRACFAEELAAGASGFTITTVGKAGHFKVWSLTLPSARNRDGHLAAAGQASLTPRPASLKEYRTSNFVGVTAAPADGSSSQALLYALTQSGVLLTLRPATRTIDKSLSLQVPAAFALAVSSSLIACACAAGVVRLFAARTLAFRGNLPRPSTAPSSRRSTGGGHPDGPGNGGRNSSGGGGMVSGPGGPGADPMTSNGALFPDAVGCAFDSTGERLTVVYADRSLMVWDVRNPARVTRMRSVLSHAGIVWSAALIPPWQAALMEGPCGVTATPTLSDGVSQSDSFAPSSVLCTCGADGTVRLWNVYLNNSASIAGPLGLPANMAAAAKVTRTLRATIHAVPPAAPEVAGGSNAAGGAAAGNRRYAPDAPLPVPGSSGGGTSGGGTGVAAVKPVALRCLRVSPCGRHLATGDTRGNLRIFSLATLQLLMLKEAHDAEILSLDYSPPSLDGACYLVSGSRDTFVHVYDMSRGYELVGTCDAHGGAVTAVRFSAHAGRLALLSCSADKSVVFRLVQLGSCGLSFEIYHTERMSRGVLYDMAVDPSGSRAVAVAQDSQLRLFDVATGRALRNFSGDSSCGEAVAVTMDASGHLAICSCADGSVAIYDVDAGTLMARGSGHSDVCTGAVLLEDHRGLVTVGGDGCALLWRLSSRLAQHMQEAATEARRQLEQQAAAQAAMLLQQRQQQLEQQHDEQLQAQGQPVVTPTVRRRKAWDLGGAMDGSAPAVGQGGANATRDGDDGVEAPHQVQVDISATLLRIREGKPLLSLEKLPRWAQRTCTPAAEAENSGYCTNSIQARKTANTCANESSVAAGAPPLAGVWAQRAALPQVPPQQHQPEAIKPTTAVTEPPASAGDGAQEATTELPMPYSHGAAAATAAAAARASALAGEPRTWAEAVEEDDEIVFCDSLEDAEGPMMLLSDPQDIAAEVDPDHTAAAEAGTAKRIAPAHGSSKDRHGGLPGTGNGEEHGRGSPRSPPAPQGEADREDDIPASGCGSNRLGGFPREEAAAADGEAVKPRDLFREHFDSLGLDQASATKAPPSDPRRLSFSLMYRHARASSGAGGLLDGATTPQRPARASAGGASNGGAAAVGGGVAAPPLVGATAAAEMPMTPHLSKLPLLPTINVVRGGGVGAPMVSILDVDGAVTSAAWTPERAMLPLTSPALAKTDKQLQELERIRLRLLSTLRKRQTNDEVAMGAPPAAGPTGAAAATGPPEQPVLVSGQTGTDNAGRPGQQQQNQQQAAAAHAGAPAVAPTQQLQAAEPTQVTARASGVGDGNMASKQQPSREDAHSAGGFLLPPPPAYSPAGETPGAAHAGDIDGPDHLPPETPAVQSSPGFSSLTAGTPMLGKGADGADVTTPNTADGPCRGATVQAAVEDRSNRMFVFNPMYGASPTTPIIGPKSTETAVAAALQRGLSPRSGGAEADACPTCSPAGSDTVVPTADDVIRTVLEFEGGATAEGNAVVTGSGVCVIITEGGAETGDGKEQRQQLAPAAVATAPPAGNLESSAGKLQRSKLAPVKTKSVRSSAKPLNSLAATVADALACLQEPAAGAMAPTQTQGVMSEVDADVALTRLQSALRDFAGAYRRLITTAAIPAAAPSVPGGAASRYHAAARSAMAELEALLSVQDAAVVKPHLDSGAEVPPAVVCRSPQVSLDMSRTRRSQGLSRIGRGFKSGLEASSSTSVATGSVSGSMVARTGLTGTQAVSGSHPVSSSQVLLEVGLVESMVEEKLQQRMQEEMRRVEETVMQRIMQTMLQQQQQQ</sequence>
<dbReference type="Gene3D" id="2.130.10.10">
    <property type="entry name" value="YVTN repeat-like/Quinoprotein amine dehydrogenase"/>
    <property type="match status" value="4"/>
</dbReference>
<feature type="region of interest" description="Disordered" evidence="2">
    <location>
        <begin position="370"/>
        <end position="418"/>
    </location>
</feature>
<dbReference type="InterPro" id="IPR001680">
    <property type="entry name" value="WD40_rpt"/>
</dbReference>
<dbReference type="Proteomes" id="UP000747110">
    <property type="component" value="Unassembled WGS sequence"/>
</dbReference>
<feature type="compositionally biased region" description="Low complexity" evidence="2">
    <location>
        <begin position="1415"/>
        <end position="1431"/>
    </location>
</feature>
<dbReference type="PANTHER" id="PTHR45589">
    <property type="entry name" value="WD REPEAT DOMAIN 62, ISOFORM G"/>
    <property type="match status" value="1"/>
</dbReference>
<feature type="compositionally biased region" description="Polar residues" evidence="2">
    <location>
        <begin position="1475"/>
        <end position="1486"/>
    </location>
</feature>
<feature type="region of interest" description="Disordered" evidence="2">
    <location>
        <begin position="1408"/>
        <end position="1583"/>
    </location>
</feature>
<dbReference type="SUPFAM" id="SSF50978">
    <property type="entry name" value="WD40 repeat-like"/>
    <property type="match status" value="1"/>
</dbReference>
<feature type="compositionally biased region" description="Gly residues" evidence="2">
    <location>
        <begin position="383"/>
        <end position="412"/>
    </location>
</feature>
<feature type="compositionally biased region" description="Low complexity" evidence="2">
    <location>
        <begin position="1447"/>
        <end position="1474"/>
    </location>
</feature>
<gene>
    <name evidence="3" type="ORF">Vretifemale_10416</name>
</gene>
<organism evidence="3 4">
    <name type="scientific">Volvox reticuliferus</name>
    <dbReference type="NCBI Taxonomy" id="1737510"/>
    <lineage>
        <taxon>Eukaryota</taxon>
        <taxon>Viridiplantae</taxon>
        <taxon>Chlorophyta</taxon>
        <taxon>core chlorophytes</taxon>
        <taxon>Chlorophyceae</taxon>
        <taxon>CS clade</taxon>
        <taxon>Chlamydomonadales</taxon>
        <taxon>Volvocaceae</taxon>
        <taxon>Volvox</taxon>
    </lineage>
</organism>